<evidence type="ECO:0000256" key="2">
    <source>
        <dbReference type="SAM" id="SignalP"/>
    </source>
</evidence>
<comment type="caution">
    <text evidence="3">The sequence shown here is derived from an EMBL/GenBank/DDBJ whole genome shotgun (WGS) entry which is preliminary data.</text>
</comment>
<protein>
    <recommendedName>
        <fullName evidence="5">MORN repeat protein</fullName>
    </recommendedName>
</protein>
<dbReference type="RefSeq" id="WP_106742181.1">
    <property type="nucleotide sequence ID" value="NZ_PXYY01000058.1"/>
</dbReference>
<feature type="signal peptide" evidence="2">
    <location>
        <begin position="1"/>
        <end position="20"/>
    </location>
</feature>
<dbReference type="PANTHER" id="PTHR23084">
    <property type="entry name" value="PHOSPHATIDYLINOSITOL-4-PHOSPHATE 5-KINASE RELATED"/>
    <property type="match status" value="1"/>
</dbReference>
<gene>
    <name evidence="3" type="ORF">C7N83_09105</name>
</gene>
<name>A0A2P7TZA7_9NEIS</name>
<dbReference type="InterPro" id="IPR003409">
    <property type="entry name" value="MORN"/>
</dbReference>
<dbReference type="EMBL" id="PXYY01000058">
    <property type="protein sequence ID" value="PSJ79973.1"/>
    <property type="molecule type" value="Genomic_DNA"/>
</dbReference>
<sequence>MLKYIALLAIGLSVSLPASAEIINNYQNKGCRYEGTVKDGKPEGQGNWQCQDGRSYKGGFKAGKFDGKGVYVANVGNNTIFLEPFNVNSTKIKGMTLSGRFQKGVAHGSFNVSQNDKLLFIMKFDKGMIQEVKLPKAAKK</sequence>
<organism evidence="3 4">
    <name type="scientific">Neisseria iguanae</name>
    <dbReference type="NCBI Taxonomy" id="90242"/>
    <lineage>
        <taxon>Bacteria</taxon>
        <taxon>Pseudomonadati</taxon>
        <taxon>Pseudomonadota</taxon>
        <taxon>Betaproteobacteria</taxon>
        <taxon>Neisseriales</taxon>
        <taxon>Neisseriaceae</taxon>
        <taxon>Neisseria</taxon>
    </lineage>
</organism>
<dbReference type="Pfam" id="PF02493">
    <property type="entry name" value="MORN"/>
    <property type="match status" value="2"/>
</dbReference>
<feature type="chain" id="PRO_5015189459" description="MORN repeat protein" evidence="2">
    <location>
        <begin position="21"/>
        <end position="140"/>
    </location>
</feature>
<reference evidence="3 4" key="1">
    <citation type="submission" date="2018-03" db="EMBL/GenBank/DDBJ databases">
        <title>Neisseria weixii sp. nov., isolated from the intestinal contents of Tibetan Plateau pika (Ochotona curzoniae) in Yushu, Qinghai Province, China.</title>
        <authorList>
            <person name="Gui Z."/>
        </authorList>
    </citation>
    <scope>NUCLEOTIDE SEQUENCE [LARGE SCALE GENOMIC DNA]</scope>
    <source>
        <strain evidence="3 4">ATCC 51483</strain>
    </source>
</reference>
<keyword evidence="1" id="KW-0677">Repeat</keyword>
<proteinExistence type="predicted"/>
<dbReference type="SUPFAM" id="SSF82185">
    <property type="entry name" value="Histone H3 K4-specific methyltransferase SET7/9 N-terminal domain"/>
    <property type="match status" value="1"/>
</dbReference>
<dbReference type="AlphaFoldDB" id="A0A2P7TZA7"/>
<evidence type="ECO:0008006" key="5">
    <source>
        <dbReference type="Google" id="ProtNLM"/>
    </source>
</evidence>
<keyword evidence="4" id="KW-1185">Reference proteome</keyword>
<keyword evidence="2" id="KW-0732">Signal</keyword>
<evidence type="ECO:0000256" key="1">
    <source>
        <dbReference type="ARBA" id="ARBA00022737"/>
    </source>
</evidence>
<accession>A0A2P7TZA7</accession>
<dbReference type="Proteomes" id="UP000241868">
    <property type="component" value="Unassembled WGS sequence"/>
</dbReference>
<dbReference type="OrthoDB" id="8604754at2"/>
<evidence type="ECO:0000313" key="4">
    <source>
        <dbReference type="Proteomes" id="UP000241868"/>
    </source>
</evidence>
<dbReference type="PANTHER" id="PTHR23084:SF263">
    <property type="entry name" value="MORN REPEAT-CONTAINING PROTEIN 1"/>
    <property type="match status" value="1"/>
</dbReference>
<dbReference type="Gene3D" id="2.20.110.10">
    <property type="entry name" value="Histone H3 K4-specific methyltransferase SET7/9 N-terminal domain"/>
    <property type="match status" value="1"/>
</dbReference>
<evidence type="ECO:0000313" key="3">
    <source>
        <dbReference type="EMBL" id="PSJ79973.1"/>
    </source>
</evidence>